<gene>
    <name evidence="1" type="ORF">CXR34_08115</name>
</gene>
<protein>
    <submittedName>
        <fullName evidence="1">Uncharacterized protein</fullName>
    </submittedName>
</protein>
<evidence type="ECO:0000313" key="1">
    <source>
        <dbReference type="EMBL" id="AUG29429.1"/>
    </source>
</evidence>
<dbReference type="EMBL" id="CP025299">
    <property type="protein sequence ID" value="AUG29429.1"/>
    <property type="molecule type" value="Genomic_DNA"/>
</dbReference>
<organism evidence="1 2">
    <name type="scientific">Microbacterium hominis</name>
    <dbReference type="NCBI Taxonomy" id="162426"/>
    <lineage>
        <taxon>Bacteria</taxon>
        <taxon>Bacillati</taxon>
        <taxon>Actinomycetota</taxon>
        <taxon>Actinomycetes</taxon>
        <taxon>Micrococcales</taxon>
        <taxon>Microbacteriaceae</taxon>
        <taxon>Microbacterium</taxon>
    </lineage>
</organism>
<reference evidence="1 2" key="1">
    <citation type="submission" date="2017-12" db="EMBL/GenBank/DDBJ databases">
        <title>Isolation and characterization of estrogens degradatiion strain Microbacterium hominis SJTG1.</title>
        <authorList>
            <person name="Xiong W."/>
            <person name="Yin C."/>
            <person name="Zheng D."/>
            <person name="Liang R."/>
        </authorList>
    </citation>
    <scope>NUCLEOTIDE SEQUENCE [LARGE SCALE GENOMIC DNA]</scope>
    <source>
        <strain evidence="1 2">SJTG1</strain>
    </source>
</reference>
<sequence>MVPAERRAAEIAAHVLRIIAERDVAHQTLHAPDLSRIDRVEVIDGTGRAFARRYEIVGASLAVQDDGGTLKVLAGGRAH</sequence>
<dbReference type="AlphaFoldDB" id="A0A2K9DES2"/>
<proteinExistence type="predicted"/>
<dbReference type="KEGG" id="mhos:CXR34_08115"/>
<evidence type="ECO:0000313" key="2">
    <source>
        <dbReference type="Proteomes" id="UP000233276"/>
    </source>
</evidence>
<dbReference type="Proteomes" id="UP000233276">
    <property type="component" value="Chromosome"/>
</dbReference>
<name>A0A2K9DES2_9MICO</name>
<accession>A0A2K9DES2</accession>